<name>A0A075AJY8_OPIVI</name>
<gene>
    <name evidence="1" type="ORF">T265_12444</name>
</gene>
<accession>A0A075AJY8</accession>
<dbReference type="CTD" id="20326612"/>
<dbReference type="GeneID" id="20326612"/>
<keyword evidence="2" id="KW-1185">Reference proteome</keyword>
<dbReference type="EMBL" id="KL596619">
    <property type="protein sequence ID" value="KER34209.1"/>
    <property type="molecule type" value="Genomic_DNA"/>
</dbReference>
<proteinExistence type="predicted"/>
<feature type="non-terminal residue" evidence="1">
    <location>
        <position position="154"/>
    </location>
</feature>
<evidence type="ECO:0000313" key="2">
    <source>
        <dbReference type="Proteomes" id="UP000054324"/>
    </source>
</evidence>
<protein>
    <submittedName>
        <fullName evidence="1">Uncharacterized protein</fullName>
    </submittedName>
</protein>
<dbReference type="RefSeq" id="XP_009162124.1">
    <property type="nucleotide sequence ID" value="XM_009163860.1"/>
</dbReference>
<dbReference type="KEGG" id="ovi:T265_12444"/>
<sequence length="154" mass="16386">MVIRQPSISSEQKTAMISAAEFSGNGFHTSLPTHCLIASGSLPPFTFAKTALRGSRSTGIRRKWSSQGNLCSVISSSIEVGLLCVSTQQLEIPKFVSYPQVRKSDKKRPLMWPVSGSSSRKTTATSAAEFAGNGLHTSLPSHCLTASGSLPPFT</sequence>
<evidence type="ECO:0000313" key="1">
    <source>
        <dbReference type="EMBL" id="KER34209.1"/>
    </source>
</evidence>
<organism evidence="1 2">
    <name type="scientific">Opisthorchis viverrini</name>
    <name type="common">Southeast Asian liver fluke</name>
    <dbReference type="NCBI Taxonomy" id="6198"/>
    <lineage>
        <taxon>Eukaryota</taxon>
        <taxon>Metazoa</taxon>
        <taxon>Spiralia</taxon>
        <taxon>Lophotrochozoa</taxon>
        <taxon>Platyhelminthes</taxon>
        <taxon>Trematoda</taxon>
        <taxon>Digenea</taxon>
        <taxon>Opisthorchiida</taxon>
        <taxon>Opisthorchiata</taxon>
        <taxon>Opisthorchiidae</taxon>
        <taxon>Opisthorchis</taxon>
    </lineage>
</organism>
<dbReference type="Proteomes" id="UP000054324">
    <property type="component" value="Unassembled WGS sequence"/>
</dbReference>
<dbReference type="AlphaFoldDB" id="A0A075AJY8"/>
<reference evidence="1 2" key="1">
    <citation type="submission" date="2013-11" db="EMBL/GenBank/DDBJ databases">
        <title>Opisthorchis viverrini - life in the bile duct.</title>
        <authorList>
            <person name="Young N.D."/>
            <person name="Nagarajan N."/>
            <person name="Lin S.J."/>
            <person name="Korhonen P.K."/>
            <person name="Jex A.R."/>
            <person name="Hall R.S."/>
            <person name="Safavi-Hemami H."/>
            <person name="Kaewkong W."/>
            <person name="Bertrand D."/>
            <person name="Gao S."/>
            <person name="Seet Q."/>
            <person name="Wongkham S."/>
            <person name="Teh B.T."/>
            <person name="Wongkham C."/>
            <person name="Intapan P.M."/>
            <person name="Maleewong W."/>
            <person name="Yang X."/>
            <person name="Hu M."/>
            <person name="Wang Z."/>
            <person name="Hofmann A."/>
            <person name="Sternberg P.W."/>
            <person name="Tan P."/>
            <person name="Wang J."/>
            <person name="Gasser R.B."/>
        </authorList>
    </citation>
    <scope>NUCLEOTIDE SEQUENCE [LARGE SCALE GENOMIC DNA]</scope>
</reference>